<organism evidence="2 3">
    <name type="scientific">Capsella rubella</name>
    <dbReference type="NCBI Taxonomy" id="81985"/>
    <lineage>
        <taxon>Eukaryota</taxon>
        <taxon>Viridiplantae</taxon>
        <taxon>Streptophyta</taxon>
        <taxon>Embryophyta</taxon>
        <taxon>Tracheophyta</taxon>
        <taxon>Spermatophyta</taxon>
        <taxon>Magnoliopsida</taxon>
        <taxon>eudicotyledons</taxon>
        <taxon>Gunneridae</taxon>
        <taxon>Pentapetalae</taxon>
        <taxon>rosids</taxon>
        <taxon>malvids</taxon>
        <taxon>Brassicales</taxon>
        <taxon>Brassicaceae</taxon>
        <taxon>Camelineae</taxon>
        <taxon>Capsella</taxon>
    </lineage>
</organism>
<keyword evidence="3" id="KW-1185">Reference proteome</keyword>
<evidence type="ECO:0000313" key="3">
    <source>
        <dbReference type="Proteomes" id="UP000029121"/>
    </source>
</evidence>
<dbReference type="Proteomes" id="UP000029121">
    <property type="component" value="Unassembled WGS sequence"/>
</dbReference>
<reference evidence="3" key="1">
    <citation type="journal article" date="2013" name="Nat. Genet.">
        <title>The Capsella rubella genome and the genomic consequences of rapid mating system evolution.</title>
        <authorList>
            <person name="Slotte T."/>
            <person name="Hazzouri K.M."/>
            <person name="Agren J.A."/>
            <person name="Koenig D."/>
            <person name="Maumus F."/>
            <person name="Guo Y.L."/>
            <person name="Steige K."/>
            <person name="Platts A.E."/>
            <person name="Escobar J.S."/>
            <person name="Newman L.K."/>
            <person name="Wang W."/>
            <person name="Mandakova T."/>
            <person name="Vello E."/>
            <person name="Smith L.M."/>
            <person name="Henz S.R."/>
            <person name="Steffen J."/>
            <person name="Takuno S."/>
            <person name="Brandvain Y."/>
            <person name="Coop G."/>
            <person name="Andolfatto P."/>
            <person name="Hu T.T."/>
            <person name="Blanchette M."/>
            <person name="Clark R.M."/>
            <person name="Quesneville H."/>
            <person name="Nordborg M."/>
            <person name="Gaut B.S."/>
            <person name="Lysak M.A."/>
            <person name="Jenkins J."/>
            <person name="Grimwood J."/>
            <person name="Chapman J."/>
            <person name="Prochnik S."/>
            <person name="Shu S."/>
            <person name="Rokhsar D."/>
            <person name="Schmutz J."/>
            <person name="Weigel D."/>
            <person name="Wright S.I."/>
        </authorList>
    </citation>
    <scope>NUCLEOTIDE SEQUENCE [LARGE SCALE GENOMIC DNA]</scope>
    <source>
        <strain evidence="3">cv. Monte Gargano</strain>
    </source>
</reference>
<keyword evidence="1" id="KW-0812">Transmembrane</keyword>
<feature type="transmembrane region" description="Helical" evidence="1">
    <location>
        <begin position="56"/>
        <end position="77"/>
    </location>
</feature>
<name>R0H6X9_9BRAS</name>
<protein>
    <submittedName>
        <fullName evidence="2">Uncharacterized protein</fullName>
    </submittedName>
</protein>
<keyword evidence="1" id="KW-1133">Transmembrane helix</keyword>
<accession>R0H6X9</accession>
<evidence type="ECO:0000313" key="2">
    <source>
        <dbReference type="EMBL" id="EOA19323.1"/>
    </source>
</evidence>
<dbReference type="AlphaFoldDB" id="R0H6X9"/>
<evidence type="ECO:0000256" key="1">
    <source>
        <dbReference type="SAM" id="Phobius"/>
    </source>
</evidence>
<keyword evidence="1" id="KW-0472">Membrane</keyword>
<proteinExistence type="predicted"/>
<sequence>MEIRPLQEIETGYPMPPSTAADPPPPSRWWTQVHSLYLRRKELTKEEIDTILWKPYLCAALTVVAGMFTFIFVYKLFCQVNFTVESISVTPSSSATLLHLDFLASNPSSFCPINYDGDDVYAKLGSLNAARDQRVFELDMRLSAKKISPALGDEYGHIDIRCRNLTIGNQKTKCHSKDLDKIVNLYLLN</sequence>
<gene>
    <name evidence="2" type="ORF">CARUB_v10003332mg</name>
</gene>
<dbReference type="EMBL" id="KB870810">
    <property type="protein sequence ID" value="EOA19323.1"/>
    <property type="molecule type" value="Genomic_DNA"/>
</dbReference>